<evidence type="ECO:0000259" key="13">
    <source>
        <dbReference type="Pfam" id="PF03958"/>
    </source>
</evidence>
<dbReference type="GO" id="GO:0009279">
    <property type="term" value="C:cell outer membrane"/>
    <property type="evidence" value="ECO:0007669"/>
    <property type="project" value="UniProtKB-SubCell"/>
</dbReference>
<dbReference type="PROSITE" id="PS51257">
    <property type="entry name" value="PROKAR_LIPOPROTEIN"/>
    <property type="match status" value="1"/>
</dbReference>
<accession>A0A3M6QI14</accession>
<reference evidence="15 16" key="1">
    <citation type="submission" date="2018-10" db="EMBL/GenBank/DDBJ databases">
        <title>Comamonadaceae CDC group NO-1 genome sequencing and assembly.</title>
        <authorList>
            <person name="Bernier A.-M."/>
            <person name="Bernard K."/>
        </authorList>
    </citation>
    <scope>NUCLEOTIDE SEQUENCE [LARGE SCALE GENOMIC DNA]</scope>
    <source>
        <strain evidence="15 16">NML161473</strain>
    </source>
</reference>
<sequence length="831" mass="87112">MLDRPMPFAPPRLLRLTVAAGLAASLAACQSVGRQPGEQDQAVAVAAANSEEVQAWQGTSMPVASGQPLPNPRVDERQGAQQEEAPPAPQVRIYKGDDTTFAPPKRGVALKGEAGEFNFEEAPITEVIHVMMGEILKADYVLHQPIGGTLTLATRKAVSKDTALSLLETALLANGLLIAQDSRGFYHIGRPESLRGIVPAPRLAGTGYGPLPPGYGIILLPLDYIGAAEMAEILKPVMGESSLLRVDTIRNLLVLAGTRPQAEGWMELVRTFDVDLLKGMSVGIFPLKYASVADVQAALQLVAGGAPGGASTAQPTQPPAQQRAAQQRQQQAQARQQGQQAQPPAAAQVLPVLGSLRIVPLERLNSIMVITPRAQYLEQAKLWIERLDQPNDSTEPQLFVYAVQNGSAAHLAQVLGGIFGGQGAGGISSSGVAPSFASASGQTSGFGQASSNRFGAGAGAGFGGGLSASGGGAQQAVNTAPVAMDLGDARVIADPLNNAILVWGTRQDYEKIAATLKRLDKQPVQVMLEASIVEVTLTKDLEYGLRWAFNGDLGGSRYTDAGGSPSLRGIKPEDAAAGALSSSLGAFTYAITRGNRVNALLQMLASRSLAKMLSSPSLLVLDNHTASITVGDQIPVAVNATSNLTSDNVVTSYQYRDTGLILQITPSVNAGDLVTLTVEQTLSGIGNEKYAGSNPSFVQRQISSKVAVKSGEPIVLGGLIKENSSQSNSGIPGLIDVPVVKHAFGGTTQKNERTELLVIITPTVVRSGDDLRQAGDELRDRMQELLRTRVQEIKRGGPVLPGEEDLVDLVKPLNRSSSGAAGADAAAHNYQ</sequence>
<dbReference type="PRINTS" id="PR00811">
    <property type="entry name" value="BCTERIALGSPD"/>
</dbReference>
<evidence type="ECO:0000256" key="7">
    <source>
        <dbReference type="ARBA" id="ARBA00022927"/>
    </source>
</evidence>
<dbReference type="Gene3D" id="3.30.1370.120">
    <property type="match status" value="3"/>
</dbReference>
<evidence type="ECO:0000259" key="12">
    <source>
        <dbReference type="Pfam" id="PF00263"/>
    </source>
</evidence>
<dbReference type="InterPro" id="IPR001775">
    <property type="entry name" value="GspD/PilQ"/>
</dbReference>
<dbReference type="GO" id="GO:0015628">
    <property type="term" value="P:protein secretion by the type II secretion system"/>
    <property type="evidence" value="ECO:0007669"/>
    <property type="project" value="InterPro"/>
</dbReference>
<gene>
    <name evidence="15" type="primary">gspD</name>
    <name evidence="15" type="ORF">EBQ25_00350</name>
</gene>
<evidence type="ECO:0000256" key="2">
    <source>
        <dbReference type="ARBA" id="ARBA00006980"/>
    </source>
</evidence>
<dbReference type="InterPro" id="IPR013356">
    <property type="entry name" value="T2SS_GspD"/>
</dbReference>
<comment type="caution">
    <text evidence="15">The sequence shown here is derived from an EMBL/GenBank/DDBJ whole genome shotgun (WGS) entry which is preliminary data.</text>
</comment>
<evidence type="ECO:0000256" key="9">
    <source>
        <dbReference type="ARBA" id="ARBA00023237"/>
    </source>
</evidence>
<evidence type="ECO:0000256" key="4">
    <source>
        <dbReference type="ARBA" id="ARBA00022452"/>
    </source>
</evidence>
<evidence type="ECO:0000256" key="1">
    <source>
        <dbReference type="ARBA" id="ARBA00004442"/>
    </source>
</evidence>
<comment type="subcellular location">
    <subcellularLocation>
        <location evidence="1 10">Cell outer membrane</location>
    </subcellularLocation>
</comment>
<keyword evidence="7" id="KW-0653">Protein transport</keyword>
<organism evidence="15 16">
    <name type="scientific">Allofranklinella schreckenbergeri</name>
    <dbReference type="NCBI Taxonomy" id="1076744"/>
    <lineage>
        <taxon>Bacteria</taxon>
        <taxon>Pseudomonadati</taxon>
        <taxon>Pseudomonadota</taxon>
        <taxon>Betaproteobacteria</taxon>
        <taxon>Burkholderiales</taxon>
        <taxon>Comamonadaceae</taxon>
        <taxon>Allofranklinella</taxon>
    </lineage>
</organism>
<dbReference type="InterPro" id="IPR038591">
    <property type="entry name" value="NolW-like_sf"/>
</dbReference>
<keyword evidence="6" id="KW-0732">Signal</keyword>
<dbReference type="PANTHER" id="PTHR30332:SF25">
    <property type="entry name" value="SECRETIN XPSD"/>
    <property type="match status" value="1"/>
</dbReference>
<dbReference type="Pfam" id="PF03958">
    <property type="entry name" value="Secretin_N"/>
    <property type="match status" value="2"/>
</dbReference>
<dbReference type="InterPro" id="IPR050810">
    <property type="entry name" value="Bact_Secretion_Sys_Channel"/>
</dbReference>
<dbReference type="Pfam" id="PF00263">
    <property type="entry name" value="Secretin"/>
    <property type="match status" value="1"/>
</dbReference>
<feature type="region of interest" description="Disordered" evidence="11">
    <location>
        <begin position="306"/>
        <end position="344"/>
    </location>
</feature>
<comment type="similarity">
    <text evidence="2">Belongs to the bacterial secretin family. GSP D subfamily.</text>
</comment>
<keyword evidence="8" id="KW-0472">Membrane</keyword>
<evidence type="ECO:0000313" key="16">
    <source>
        <dbReference type="Proteomes" id="UP000267035"/>
    </source>
</evidence>
<evidence type="ECO:0000256" key="6">
    <source>
        <dbReference type="ARBA" id="ARBA00022729"/>
    </source>
</evidence>
<dbReference type="InterPro" id="IPR005644">
    <property type="entry name" value="NolW-like"/>
</dbReference>
<proteinExistence type="inferred from homology"/>
<dbReference type="PANTHER" id="PTHR30332">
    <property type="entry name" value="PROBABLE GENERAL SECRETION PATHWAY PROTEIN D"/>
    <property type="match status" value="1"/>
</dbReference>
<keyword evidence="4" id="KW-1134">Transmembrane beta strand</keyword>
<keyword evidence="3 10" id="KW-0813">Transport</keyword>
<dbReference type="Proteomes" id="UP000267035">
    <property type="component" value="Unassembled WGS sequence"/>
</dbReference>
<evidence type="ECO:0000256" key="8">
    <source>
        <dbReference type="ARBA" id="ARBA00023136"/>
    </source>
</evidence>
<feature type="region of interest" description="Disordered" evidence="11">
    <location>
        <begin position="59"/>
        <end position="98"/>
    </location>
</feature>
<keyword evidence="5" id="KW-0812">Transmembrane</keyword>
<feature type="domain" description="GspD-like N0" evidence="14">
    <location>
        <begin position="118"/>
        <end position="188"/>
    </location>
</feature>
<feature type="compositionally biased region" description="Low complexity" evidence="11">
    <location>
        <begin position="313"/>
        <end position="344"/>
    </location>
</feature>
<keyword evidence="16" id="KW-1185">Reference proteome</keyword>
<dbReference type="AlphaFoldDB" id="A0A3M6QI14"/>
<dbReference type="Pfam" id="PF21305">
    <property type="entry name" value="type_II_gspD_N0"/>
    <property type="match status" value="1"/>
</dbReference>
<name>A0A3M6QI14_9BURK</name>
<evidence type="ECO:0000256" key="5">
    <source>
        <dbReference type="ARBA" id="ARBA00022692"/>
    </source>
</evidence>
<keyword evidence="9" id="KW-0998">Cell outer membrane</keyword>
<dbReference type="NCBIfam" id="TIGR02517">
    <property type="entry name" value="type_II_gspD"/>
    <property type="match status" value="1"/>
</dbReference>
<evidence type="ECO:0000256" key="3">
    <source>
        <dbReference type="ARBA" id="ARBA00022448"/>
    </source>
</evidence>
<dbReference type="InterPro" id="IPR049371">
    <property type="entry name" value="GspD-like_N0"/>
</dbReference>
<protein>
    <submittedName>
        <fullName evidence="15">Type II secretion system protein GspD</fullName>
    </submittedName>
</protein>
<dbReference type="Gene3D" id="3.55.50.30">
    <property type="match status" value="1"/>
</dbReference>
<dbReference type="GO" id="GO:0015627">
    <property type="term" value="C:type II protein secretion system complex"/>
    <property type="evidence" value="ECO:0007669"/>
    <property type="project" value="InterPro"/>
</dbReference>
<feature type="domain" description="NolW-like" evidence="13">
    <location>
        <begin position="399"/>
        <end position="523"/>
    </location>
</feature>
<evidence type="ECO:0000313" key="15">
    <source>
        <dbReference type="EMBL" id="RMX02720.1"/>
    </source>
</evidence>
<dbReference type="InterPro" id="IPR004846">
    <property type="entry name" value="T2SS/T3SS_dom"/>
</dbReference>
<dbReference type="PRINTS" id="PR01032">
    <property type="entry name" value="PHAGEIV"/>
</dbReference>
<feature type="domain" description="NolW-like" evidence="13">
    <location>
        <begin position="283"/>
        <end position="391"/>
    </location>
</feature>
<dbReference type="EMBL" id="RDQL01000001">
    <property type="protein sequence ID" value="RMX02720.1"/>
    <property type="molecule type" value="Genomic_DNA"/>
</dbReference>
<evidence type="ECO:0000259" key="14">
    <source>
        <dbReference type="Pfam" id="PF21305"/>
    </source>
</evidence>
<feature type="domain" description="Type II/III secretion system secretin-like" evidence="12">
    <location>
        <begin position="604"/>
        <end position="766"/>
    </location>
</feature>
<evidence type="ECO:0000256" key="11">
    <source>
        <dbReference type="SAM" id="MobiDB-lite"/>
    </source>
</evidence>
<evidence type="ECO:0000256" key="10">
    <source>
        <dbReference type="RuleBase" id="RU004004"/>
    </source>
</evidence>